<protein>
    <recommendedName>
        <fullName evidence="3 8">ubiquitinyl hydrolase 1</fullName>
        <ecNumber evidence="3 8">3.4.19.12</ecNumber>
    </recommendedName>
</protein>
<keyword evidence="4 8" id="KW-0645">Protease</keyword>
<proteinExistence type="inferred from homology"/>
<sequence length="460" mass="51220">MDESDDAHGAGQGTADQAPLDLIGGPFAVIESDPGVFTSLVRNLGVRGLELIEVYGIEPWAMDHLSPYGFILCFLWHKDAHRPADFDDPAAEKVWFANQLSDDSCATHAILNVLLNCPGIDIGPELENFKRETQDMSPVMRGLAATNLPILRETHNALARPADKRAALNSLATATMNARKEKEKQKAESSKPRPRKRLKTDDTPPKKRKGKEKEKITVTEEEAEESFHFIAYIPAHGKVWELDGFKSGPLEVGELPSSPDGGSDSTPEWRKAWIDVVRPALRMKMERYGGSGDDGSDIRFNLLALVDDNYLKAADQYEFLKREQICLEKRMPMGWQDQVDRSLLGSTLAESPSLHSAAPLSKDFAARRMERDVKIMQMSQSELLAAWEACARDLMSASINLEDEVAKGSSANTDHIKRTFDYEPFLKEFITSLHRDGFLNPLLDLDENGRKRKGGTGKKG</sequence>
<evidence type="ECO:0000256" key="4">
    <source>
        <dbReference type="ARBA" id="ARBA00022670"/>
    </source>
</evidence>
<dbReference type="GO" id="GO:0016579">
    <property type="term" value="P:protein deubiquitination"/>
    <property type="evidence" value="ECO:0007669"/>
    <property type="project" value="TreeGrafter"/>
</dbReference>
<dbReference type="PANTHER" id="PTHR10589">
    <property type="entry name" value="UBIQUITIN CARBOXYL-TERMINAL HYDROLASE"/>
    <property type="match status" value="1"/>
</dbReference>
<feature type="site" description="Important for enzyme activity" evidence="8">
    <location>
        <position position="243"/>
    </location>
</feature>
<feature type="site" description="Transition state stabilizer" evidence="8">
    <location>
        <position position="99"/>
    </location>
</feature>
<accession>A0A8H6H652</accession>
<evidence type="ECO:0000256" key="8">
    <source>
        <dbReference type="PROSITE-ProRule" id="PRU01393"/>
    </source>
</evidence>
<evidence type="ECO:0000256" key="5">
    <source>
        <dbReference type="ARBA" id="ARBA00022786"/>
    </source>
</evidence>
<organism evidence="11 12">
    <name type="scientific">Ephemerocybe angulata</name>
    <dbReference type="NCBI Taxonomy" id="980116"/>
    <lineage>
        <taxon>Eukaryota</taxon>
        <taxon>Fungi</taxon>
        <taxon>Dikarya</taxon>
        <taxon>Basidiomycota</taxon>
        <taxon>Agaricomycotina</taxon>
        <taxon>Agaricomycetes</taxon>
        <taxon>Agaricomycetidae</taxon>
        <taxon>Agaricales</taxon>
        <taxon>Agaricineae</taxon>
        <taxon>Psathyrellaceae</taxon>
        <taxon>Ephemerocybe</taxon>
    </lineage>
</organism>
<feature type="active site" description="Proton donor" evidence="8">
    <location>
        <position position="228"/>
    </location>
</feature>
<feature type="active site" description="Nucleophile" evidence="8">
    <location>
        <position position="105"/>
    </location>
</feature>
<evidence type="ECO:0000256" key="9">
    <source>
        <dbReference type="SAM" id="MobiDB-lite"/>
    </source>
</evidence>
<evidence type="ECO:0000256" key="3">
    <source>
        <dbReference type="ARBA" id="ARBA00012759"/>
    </source>
</evidence>
<evidence type="ECO:0000256" key="6">
    <source>
        <dbReference type="ARBA" id="ARBA00022801"/>
    </source>
</evidence>
<dbReference type="EC" id="3.4.19.12" evidence="3 8"/>
<keyword evidence="12" id="KW-1185">Reference proteome</keyword>
<feature type="region of interest" description="Disordered" evidence="9">
    <location>
        <begin position="177"/>
        <end position="220"/>
    </location>
</feature>
<feature type="domain" description="UCH catalytic" evidence="10">
    <location>
        <begin position="26"/>
        <end position="307"/>
    </location>
</feature>
<evidence type="ECO:0000256" key="2">
    <source>
        <dbReference type="ARBA" id="ARBA00009326"/>
    </source>
</evidence>
<keyword evidence="6 8" id="KW-0378">Hydrolase</keyword>
<dbReference type="SUPFAM" id="SSF54001">
    <property type="entry name" value="Cysteine proteinases"/>
    <property type="match status" value="1"/>
</dbReference>
<evidence type="ECO:0000256" key="7">
    <source>
        <dbReference type="ARBA" id="ARBA00022807"/>
    </source>
</evidence>
<dbReference type="Proteomes" id="UP000521943">
    <property type="component" value="Unassembled WGS sequence"/>
</dbReference>
<dbReference type="Pfam" id="PF01088">
    <property type="entry name" value="Peptidase_C12"/>
    <property type="match status" value="1"/>
</dbReference>
<comment type="catalytic activity">
    <reaction evidence="1 8">
        <text>Thiol-dependent hydrolysis of ester, thioester, amide, peptide and isopeptide bonds formed by the C-terminal Gly of ubiquitin (a 76-residue protein attached to proteins as an intracellular targeting signal).</text>
        <dbReference type="EC" id="3.4.19.12"/>
    </reaction>
</comment>
<comment type="caution">
    <text evidence="11">The sequence shown here is derived from an EMBL/GenBank/DDBJ whole genome shotgun (WGS) entry which is preliminary data.</text>
</comment>
<dbReference type="GO" id="GO:0004843">
    <property type="term" value="F:cysteine-type deubiquitinase activity"/>
    <property type="evidence" value="ECO:0007669"/>
    <property type="project" value="UniProtKB-UniRule"/>
</dbReference>
<dbReference type="GO" id="GO:0005737">
    <property type="term" value="C:cytoplasm"/>
    <property type="evidence" value="ECO:0007669"/>
    <property type="project" value="TreeGrafter"/>
</dbReference>
<dbReference type="InterPro" id="IPR001578">
    <property type="entry name" value="Peptidase_C12_UCH"/>
</dbReference>
<evidence type="ECO:0000313" key="12">
    <source>
        <dbReference type="Proteomes" id="UP000521943"/>
    </source>
</evidence>
<keyword evidence="5 8" id="KW-0833">Ubl conjugation pathway</keyword>
<feature type="compositionally biased region" description="Basic and acidic residues" evidence="9">
    <location>
        <begin position="178"/>
        <end position="191"/>
    </location>
</feature>
<dbReference type="AlphaFoldDB" id="A0A8H6H652"/>
<dbReference type="InterPro" id="IPR036959">
    <property type="entry name" value="Peptidase_C12_UCH_sf"/>
</dbReference>
<feature type="compositionally biased region" description="Basic and acidic residues" evidence="9">
    <location>
        <begin position="199"/>
        <end position="218"/>
    </location>
</feature>
<dbReference type="InterPro" id="IPR038765">
    <property type="entry name" value="Papain-like_cys_pep_sf"/>
</dbReference>
<dbReference type="PANTHER" id="PTHR10589:SF16">
    <property type="entry name" value="UBIQUITIN CARBOXYL-TERMINAL HYDROLASE ISOZYME L5"/>
    <property type="match status" value="1"/>
</dbReference>
<name>A0A8H6H652_9AGAR</name>
<evidence type="ECO:0000259" key="10">
    <source>
        <dbReference type="PROSITE" id="PS52048"/>
    </source>
</evidence>
<dbReference type="Gene3D" id="3.40.532.10">
    <property type="entry name" value="Peptidase C12, ubiquitin carboxyl-terminal hydrolase"/>
    <property type="match status" value="1"/>
</dbReference>
<dbReference type="GO" id="GO:0006511">
    <property type="term" value="P:ubiquitin-dependent protein catabolic process"/>
    <property type="evidence" value="ECO:0007669"/>
    <property type="project" value="UniProtKB-UniRule"/>
</dbReference>
<dbReference type="PROSITE" id="PS52048">
    <property type="entry name" value="UCH_DOMAIN"/>
    <property type="match status" value="1"/>
</dbReference>
<keyword evidence="7 8" id="KW-0788">Thiol protease</keyword>
<reference evidence="11 12" key="1">
    <citation type="submission" date="2020-07" db="EMBL/GenBank/DDBJ databases">
        <title>Comparative genomics of pyrophilous fungi reveals a link between fire events and developmental genes.</title>
        <authorList>
            <consortium name="DOE Joint Genome Institute"/>
            <person name="Steindorff A.S."/>
            <person name="Carver A."/>
            <person name="Calhoun S."/>
            <person name="Stillman K."/>
            <person name="Liu H."/>
            <person name="Lipzen A."/>
            <person name="Pangilinan J."/>
            <person name="Labutti K."/>
            <person name="Bruns T.D."/>
            <person name="Grigoriev I.V."/>
        </authorList>
    </citation>
    <scope>NUCLEOTIDE SEQUENCE [LARGE SCALE GENOMIC DNA]</scope>
    <source>
        <strain evidence="11 12">CBS 144469</strain>
    </source>
</reference>
<dbReference type="EMBL" id="JACGCI010000276">
    <property type="protein sequence ID" value="KAF6741195.1"/>
    <property type="molecule type" value="Genomic_DNA"/>
</dbReference>
<dbReference type="OrthoDB" id="1924260at2759"/>
<evidence type="ECO:0000313" key="11">
    <source>
        <dbReference type="EMBL" id="KAF6741195.1"/>
    </source>
</evidence>
<comment type="similarity">
    <text evidence="2 8">Belongs to the peptidase C12 family.</text>
</comment>
<evidence type="ECO:0000256" key="1">
    <source>
        <dbReference type="ARBA" id="ARBA00000707"/>
    </source>
</evidence>
<gene>
    <name evidence="11" type="ORF">DFP72DRAFT_946150</name>
</gene>